<dbReference type="OrthoDB" id="9019357at2"/>
<accession>A0A1I1W294</accession>
<sequence length="251" mass="27483">MPDLFFALTPFVLGTFLPLLGMALTAALLVYGLYARAIDLPYKWRLNGRALIALCVLAALCDAWIAARLYLAHRARQAWEDSAPVRASRERFVLPQDFRYGELSLPAGSLVNRRDPFDKGEPSRPLALHGLEAVRFAQPVQVAGVWASALDVLATRVELAQDQRIGPLHRYDAANQRWAVNPVVPALACRRGQVAVFHAPHIPYDLQAELGRPPPDGPSARFLPSQWLFLRCESGPPVEVQPAAAAPGVSG</sequence>
<evidence type="ECO:0000256" key="1">
    <source>
        <dbReference type="SAM" id="Phobius"/>
    </source>
</evidence>
<keyword evidence="1" id="KW-1133">Transmembrane helix</keyword>
<feature type="transmembrane region" description="Helical" evidence="1">
    <location>
        <begin position="46"/>
        <end position="67"/>
    </location>
</feature>
<dbReference type="AlphaFoldDB" id="A0A1I1W294"/>
<dbReference type="Proteomes" id="UP000199517">
    <property type="component" value="Unassembled WGS sequence"/>
</dbReference>
<feature type="transmembrane region" description="Helical" evidence="1">
    <location>
        <begin position="12"/>
        <end position="34"/>
    </location>
</feature>
<dbReference type="RefSeq" id="WP_092953119.1">
    <property type="nucleotide sequence ID" value="NZ_FOMQ01000008.1"/>
</dbReference>
<reference evidence="3" key="1">
    <citation type="submission" date="2016-10" db="EMBL/GenBank/DDBJ databases">
        <authorList>
            <person name="Varghese N."/>
            <person name="Submissions S."/>
        </authorList>
    </citation>
    <scope>NUCLEOTIDE SEQUENCE [LARGE SCALE GENOMIC DNA]</scope>
    <source>
        <strain evidence="3">DSM 7481</strain>
    </source>
</reference>
<keyword evidence="3" id="KW-1185">Reference proteome</keyword>
<organism evidence="2 3">
    <name type="scientific">Paracidovorax konjaci</name>
    <dbReference type="NCBI Taxonomy" id="32040"/>
    <lineage>
        <taxon>Bacteria</taxon>
        <taxon>Pseudomonadati</taxon>
        <taxon>Pseudomonadota</taxon>
        <taxon>Betaproteobacteria</taxon>
        <taxon>Burkholderiales</taxon>
        <taxon>Comamonadaceae</taxon>
        <taxon>Paracidovorax</taxon>
    </lineage>
</organism>
<gene>
    <name evidence="2" type="ORF">SAMN04489710_10846</name>
</gene>
<name>A0A1I1W294_9BURK</name>
<proteinExistence type="predicted"/>
<keyword evidence="1" id="KW-0812">Transmembrane</keyword>
<evidence type="ECO:0000313" key="2">
    <source>
        <dbReference type="EMBL" id="SFD89129.1"/>
    </source>
</evidence>
<keyword evidence="1" id="KW-0472">Membrane</keyword>
<dbReference type="EMBL" id="FOMQ01000008">
    <property type="protein sequence ID" value="SFD89129.1"/>
    <property type="molecule type" value="Genomic_DNA"/>
</dbReference>
<evidence type="ECO:0000313" key="3">
    <source>
        <dbReference type="Proteomes" id="UP000199517"/>
    </source>
</evidence>
<protein>
    <submittedName>
        <fullName evidence="2">Uncharacterized protein</fullName>
    </submittedName>
</protein>